<keyword evidence="2" id="KW-1185">Reference proteome</keyword>
<name>A0AC61PLF8_9FIRM</name>
<proteinExistence type="predicted"/>
<reference evidence="1" key="1">
    <citation type="submission" date="2017-04" db="EMBL/GenBank/DDBJ databases">
        <authorList>
            <person name="Varghese N."/>
            <person name="Submissions S."/>
        </authorList>
    </citation>
    <scope>NUCLEOTIDE SEQUENCE</scope>
    <source>
        <strain evidence="1">WTE2008</strain>
    </source>
</reference>
<dbReference type="EMBL" id="FWXZ01000003">
    <property type="protein sequence ID" value="SMC63469.1"/>
    <property type="molecule type" value="Genomic_DNA"/>
</dbReference>
<evidence type="ECO:0000313" key="1">
    <source>
        <dbReference type="EMBL" id="SMC63469.1"/>
    </source>
</evidence>
<comment type="caution">
    <text evidence="1">The sequence shown here is derived from an EMBL/GenBank/DDBJ whole genome shotgun (WGS) entry which is preliminary data.</text>
</comment>
<sequence length="543" mass="62704">MKAKKRSSKQSKALLETFKSKSNQRKRSLAEKLFLFSLPQNTITTIDGEKTLDGIMHAYFDEISSDWNATETLQQYGKHYKETLLPALLSVTGNKPIKDLTKEDIDNAMDIIEEKILKEDYNDPAPHIRHYRVLFQKIIKAAINHTECEDISLWGSPYTVSENETEKPHRLPKCLTPEQNATVFFLLTHSPTMMTGEWFGLLLMYAFGLRNNEACGVTFDDIRKIGEDYFLFLHVSTKIGKSQIKQGLKTKNGYRILLALKKIMAVINKRREHVKAWIAENQDKLPEKEQQRLKTKSLDEYVGKLRIACRKHDYISGISSAQLSDAGRKFFQKLKYDEEEFRQADIETNNKAKMAIEGYDYRDPSAYLLRRENSTVFNILNLTESERSAYMGHADKNEIPKSEYRTDARRSAIVEKLEQRPLQNDLSSRIIPIDMQHLPDQKNIMPNYIFDFCFSEDTTIYIEITSDEPGDDFDIILTDSITGEQIKAHSDYAIQQEFVGQPSVLNDYQTALVSAYNDLISDARRKNALIRIIHKSANHRNEE</sequence>
<organism evidence="1 2">
    <name type="scientific">Aristaeella lactis</name>
    <dbReference type="NCBI Taxonomy" id="3046383"/>
    <lineage>
        <taxon>Bacteria</taxon>
        <taxon>Bacillati</taxon>
        <taxon>Bacillota</taxon>
        <taxon>Clostridia</taxon>
        <taxon>Eubacteriales</taxon>
        <taxon>Aristaeellaceae</taxon>
        <taxon>Aristaeella</taxon>
    </lineage>
</organism>
<dbReference type="Proteomes" id="UP000192328">
    <property type="component" value="Unassembled WGS sequence"/>
</dbReference>
<accession>A0AC61PLF8</accession>
<evidence type="ECO:0000313" key="2">
    <source>
        <dbReference type="Proteomes" id="UP000192328"/>
    </source>
</evidence>
<gene>
    <name evidence="1" type="ORF">SAMN06297397_1685</name>
</gene>
<protein>
    <submittedName>
        <fullName evidence="1">Uncharacterized protein</fullName>
    </submittedName>
</protein>